<proteinExistence type="inferred from homology"/>
<dbReference type="InterPro" id="IPR051910">
    <property type="entry name" value="ComF/GntX_DNA_util-trans"/>
</dbReference>
<dbReference type="CDD" id="cd06223">
    <property type="entry name" value="PRTases_typeI"/>
    <property type="match status" value="1"/>
</dbReference>
<dbReference type="InterPro" id="IPR000836">
    <property type="entry name" value="PRTase_dom"/>
</dbReference>
<reference evidence="2" key="1">
    <citation type="submission" date="2019-11" db="EMBL/GenBank/DDBJ databases">
        <authorList>
            <person name="Feng L."/>
        </authorList>
    </citation>
    <scope>NUCLEOTIDE SEQUENCE</scope>
    <source>
        <strain evidence="2">PgorbachiiLFYP46</strain>
    </source>
</reference>
<evidence type="ECO:0000256" key="1">
    <source>
        <dbReference type="ARBA" id="ARBA00008007"/>
    </source>
</evidence>
<dbReference type="RefSeq" id="WP_156701427.1">
    <property type="nucleotide sequence ID" value="NZ_CACRUP010000013.1"/>
</dbReference>
<organism evidence="2">
    <name type="scientific">Peptoniphilus gorbachii</name>
    <dbReference type="NCBI Taxonomy" id="411567"/>
    <lineage>
        <taxon>Bacteria</taxon>
        <taxon>Bacillati</taxon>
        <taxon>Bacillota</taxon>
        <taxon>Tissierellia</taxon>
        <taxon>Tissierellales</taxon>
        <taxon>Peptoniphilaceae</taxon>
        <taxon>Peptoniphilus</taxon>
    </lineage>
</organism>
<dbReference type="Gene3D" id="3.40.50.2020">
    <property type="match status" value="1"/>
</dbReference>
<dbReference type="InterPro" id="IPR029057">
    <property type="entry name" value="PRTase-like"/>
</dbReference>
<protein>
    <submittedName>
        <fullName evidence="2">DNA utilization protein GntX</fullName>
    </submittedName>
</protein>
<dbReference type="EMBL" id="CACRUP010000013">
    <property type="protein sequence ID" value="VYT96617.1"/>
    <property type="molecule type" value="Genomic_DNA"/>
</dbReference>
<sequence>MKIIENTCPICGKFVKNYGLCQDCLDLINKKPNYYYDIAGLDDLLVSSTYSGIMRKLIIDFKFKGKLAYGEIISEIMIEKLLEKNLSEEVLTYVPMHPRRERERGYNQSKILAENIAKKLDLKCQEVFQKLKDTKFQVGLKKNQREINLKDAFKVTKVPEKIIIVDDVITTGTTISELVKAAKKSGIKKVTALIAATEIA</sequence>
<dbReference type="AlphaFoldDB" id="A0A6N3B1K1"/>
<dbReference type="SUPFAM" id="SSF53271">
    <property type="entry name" value="PRTase-like"/>
    <property type="match status" value="1"/>
</dbReference>
<evidence type="ECO:0000313" key="2">
    <source>
        <dbReference type="EMBL" id="VYT96617.1"/>
    </source>
</evidence>
<dbReference type="PANTHER" id="PTHR47505">
    <property type="entry name" value="DNA UTILIZATION PROTEIN YHGH"/>
    <property type="match status" value="1"/>
</dbReference>
<name>A0A6N3B1K1_9FIRM</name>
<accession>A0A6N3B1K1</accession>
<gene>
    <name evidence="2" type="ORF">PGLFYP46_01530</name>
</gene>
<comment type="similarity">
    <text evidence="1">Belongs to the ComF/GntX family.</text>
</comment>
<dbReference type="PANTHER" id="PTHR47505:SF1">
    <property type="entry name" value="DNA UTILIZATION PROTEIN YHGH"/>
    <property type="match status" value="1"/>
</dbReference>